<reference evidence="3" key="1">
    <citation type="submission" date="2025-08" db="UniProtKB">
        <authorList>
            <consortium name="RefSeq"/>
        </authorList>
    </citation>
    <scope>IDENTIFICATION</scope>
    <source>
        <strain evidence="3">Quisiro</strain>
        <tissue evidence="3">Liver</tissue>
    </source>
</reference>
<sequence>MIDDFENQEVRSSGELWSEICSSLPEVRSETAPEQNPDDFTDSFRPGTQRQGLQGKNGPVNGTSSPRTTWEPMEDSEVYIASLENRLKKIKGQSSTVTSRDMLLSLSQAKKECWDRFLHDAQTSELFQGGDMDESALEHLKRWLIPEKVAISAEELEYLLRPSQSEEPAGSDQTQNGAEDTHNAEGDDPHDPEK</sequence>
<dbReference type="Pfam" id="PF14989">
    <property type="entry name" value="CCDC32"/>
    <property type="match status" value="1"/>
</dbReference>
<dbReference type="RefSeq" id="XP_013869613.1">
    <property type="nucleotide sequence ID" value="XM_014014159.1"/>
</dbReference>
<feature type="compositionally biased region" description="Basic and acidic residues" evidence="1">
    <location>
        <begin position="179"/>
        <end position="194"/>
    </location>
</feature>
<evidence type="ECO:0000313" key="2">
    <source>
        <dbReference type="Proteomes" id="UP000192220"/>
    </source>
</evidence>
<dbReference type="PANTHER" id="PTHR31800">
    <property type="entry name" value="COILED-COIL DOMAIN-CONTAINING PROTEIN 32"/>
    <property type="match status" value="1"/>
</dbReference>
<dbReference type="STRING" id="52670.A0A2I4BPH1"/>
<evidence type="ECO:0000256" key="1">
    <source>
        <dbReference type="SAM" id="MobiDB-lite"/>
    </source>
</evidence>
<dbReference type="Proteomes" id="UP000192220">
    <property type="component" value="Unplaced"/>
</dbReference>
<organism evidence="2 3">
    <name type="scientific">Austrofundulus limnaeus</name>
    <name type="common">Annual killifish</name>
    <dbReference type="NCBI Taxonomy" id="52670"/>
    <lineage>
        <taxon>Eukaryota</taxon>
        <taxon>Metazoa</taxon>
        <taxon>Chordata</taxon>
        <taxon>Craniata</taxon>
        <taxon>Vertebrata</taxon>
        <taxon>Euteleostomi</taxon>
        <taxon>Actinopterygii</taxon>
        <taxon>Neopterygii</taxon>
        <taxon>Teleostei</taxon>
        <taxon>Neoteleostei</taxon>
        <taxon>Acanthomorphata</taxon>
        <taxon>Ovalentaria</taxon>
        <taxon>Atherinomorphae</taxon>
        <taxon>Cyprinodontiformes</taxon>
        <taxon>Rivulidae</taxon>
        <taxon>Austrofundulus</taxon>
    </lineage>
</organism>
<name>A0A2I4BPH1_AUSLI</name>
<accession>A0A2I4BPH1</accession>
<dbReference type="AlphaFoldDB" id="A0A2I4BPH1"/>
<proteinExistence type="predicted"/>
<dbReference type="InParanoid" id="A0A2I4BPH1"/>
<feature type="region of interest" description="Disordered" evidence="1">
    <location>
        <begin position="160"/>
        <end position="194"/>
    </location>
</feature>
<feature type="compositionally biased region" description="Polar residues" evidence="1">
    <location>
        <begin position="162"/>
        <end position="178"/>
    </location>
</feature>
<gene>
    <name evidence="3" type="primary">ccdc32</name>
</gene>
<dbReference type="PANTHER" id="PTHR31800:SF1">
    <property type="entry name" value="COILED-COIL DOMAIN-CONTAINING PROTEIN 32"/>
    <property type="match status" value="1"/>
</dbReference>
<dbReference type="CTD" id="90416"/>
<evidence type="ECO:0000313" key="3">
    <source>
        <dbReference type="RefSeq" id="XP_013869613.1"/>
    </source>
</evidence>
<dbReference type="InterPro" id="IPR028039">
    <property type="entry name" value="CCDC32"/>
</dbReference>
<protein>
    <submittedName>
        <fullName evidence="3">Coiled-coil domain-containing protein 32</fullName>
    </submittedName>
</protein>
<dbReference type="GO" id="GO:0044782">
    <property type="term" value="P:cilium organization"/>
    <property type="evidence" value="ECO:0007669"/>
    <property type="project" value="TreeGrafter"/>
</dbReference>
<dbReference type="FunCoup" id="A0A2I4BPH1">
    <property type="interactions" value="474"/>
</dbReference>
<dbReference type="KEGG" id="alim:106521530"/>
<keyword evidence="2" id="KW-1185">Reference proteome</keyword>
<dbReference type="OrthoDB" id="5982503at2759"/>
<feature type="compositionally biased region" description="Polar residues" evidence="1">
    <location>
        <begin position="46"/>
        <end position="68"/>
    </location>
</feature>
<feature type="region of interest" description="Disordered" evidence="1">
    <location>
        <begin position="22"/>
        <end position="73"/>
    </location>
</feature>